<evidence type="ECO:0000256" key="1">
    <source>
        <dbReference type="SAM" id="SignalP"/>
    </source>
</evidence>
<proteinExistence type="predicted"/>
<dbReference type="AlphaFoldDB" id="A0A2P2P223"/>
<sequence>MLLQSSILALQLFSVPLQTCFLIEFITHKLPCFGTKTIVQSISSLNLDNHCVHKYLSETISPSSP</sequence>
<evidence type="ECO:0000313" key="2">
    <source>
        <dbReference type="EMBL" id="MBX48760.1"/>
    </source>
</evidence>
<feature type="signal peptide" evidence="1">
    <location>
        <begin position="1"/>
        <end position="22"/>
    </location>
</feature>
<protein>
    <submittedName>
        <fullName evidence="2">Uncharacterized protein</fullName>
    </submittedName>
</protein>
<organism evidence="2">
    <name type="scientific">Rhizophora mucronata</name>
    <name type="common">Asiatic mangrove</name>
    <dbReference type="NCBI Taxonomy" id="61149"/>
    <lineage>
        <taxon>Eukaryota</taxon>
        <taxon>Viridiplantae</taxon>
        <taxon>Streptophyta</taxon>
        <taxon>Embryophyta</taxon>
        <taxon>Tracheophyta</taxon>
        <taxon>Spermatophyta</taxon>
        <taxon>Magnoliopsida</taxon>
        <taxon>eudicotyledons</taxon>
        <taxon>Gunneridae</taxon>
        <taxon>Pentapetalae</taxon>
        <taxon>rosids</taxon>
        <taxon>fabids</taxon>
        <taxon>Malpighiales</taxon>
        <taxon>Rhizophoraceae</taxon>
        <taxon>Rhizophora</taxon>
    </lineage>
</organism>
<reference evidence="2" key="1">
    <citation type="submission" date="2018-02" db="EMBL/GenBank/DDBJ databases">
        <title>Rhizophora mucronata_Transcriptome.</title>
        <authorList>
            <person name="Meera S.P."/>
            <person name="Sreeshan A."/>
            <person name="Augustine A."/>
        </authorList>
    </citation>
    <scope>NUCLEOTIDE SEQUENCE</scope>
    <source>
        <tissue evidence="2">Leaf</tissue>
    </source>
</reference>
<accession>A0A2P2P223</accession>
<feature type="chain" id="PRO_5015180853" evidence="1">
    <location>
        <begin position="23"/>
        <end position="65"/>
    </location>
</feature>
<dbReference type="EMBL" id="GGEC01068276">
    <property type="protein sequence ID" value="MBX48760.1"/>
    <property type="molecule type" value="Transcribed_RNA"/>
</dbReference>
<name>A0A2P2P223_RHIMU</name>
<keyword evidence="1" id="KW-0732">Signal</keyword>